<dbReference type="InterPro" id="IPR000524">
    <property type="entry name" value="Tscrpt_reg_HTH_GntR"/>
</dbReference>
<reference evidence="6 7" key="1">
    <citation type="submission" date="2021-06" db="EMBL/GenBank/DDBJ databases">
        <authorList>
            <person name="Grouzdev D.S."/>
            <person name="Koziaeva V."/>
        </authorList>
    </citation>
    <scope>NUCLEOTIDE SEQUENCE [LARGE SCALE GENOMIC DNA]</scope>
    <source>
        <strain evidence="6 7">22</strain>
    </source>
</reference>
<proteinExistence type="predicted"/>
<keyword evidence="2" id="KW-0238">DNA-binding</keyword>
<evidence type="ECO:0000256" key="1">
    <source>
        <dbReference type="ARBA" id="ARBA00023015"/>
    </source>
</evidence>
<name>A0A947D8I9_9HYPH</name>
<dbReference type="Pfam" id="PF00392">
    <property type="entry name" value="GntR"/>
    <property type="match status" value="1"/>
</dbReference>
<evidence type="ECO:0000313" key="7">
    <source>
        <dbReference type="Proteomes" id="UP000766595"/>
    </source>
</evidence>
<keyword evidence="3" id="KW-0804">Transcription</keyword>
<sequence length="254" mass="26989">MTAGDEDGAPPQAPGSGAPAAPRADRLSVSRTAEDRAGRIRTGIVTAILEQRLHPGTKLGEDEIGAVYGASRTIVRAALQALAHEGIVVIEKNRGAFVARPSPEEAREVFEARRLIETAIAGRAALRYTPDWGAALDRHLAEERAALARGDDRAAIRLSGEFHGLVAALAGHGIFQSLLAELIARSSLIILLYRSRRAQFCGSDHHAAIAEAIRRGDGSLAGRLMGEHLIEIEAGLDLKGDAEPERSLADILRG</sequence>
<evidence type="ECO:0000259" key="5">
    <source>
        <dbReference type="PROSITE" id="PS50949"/>
    </source>
</evidence>
<keyword evidence="7" id="KW-1185">Reference proteome</keyword>
<evidence type="ECO:0000313" key="6">
    <source>
        <dbReference type="EMBL" id="MBT9292951.1"/>
    </source>
</evidence>
<evidence type="ECO:0000256" key="3">
    <source>
        <dbReference type="ARBA" id="ARBA00023163"/>
    </source>
</evidence>
<dbReference type="InterPro" id="IPR008920">
    <property type="entry name" value="TF_FadR/GntR_C"/>
</dbReference>
<dbReference type="InterPro" id="IPR036388">
    <property type="entry name" value="WH-like_DNA-bd_sf"/>
</dbReference>
<keyword evidence="1" id="KW-0805">Transcription regulation</keyword>
<dbReference type="Gene3D" id="1.10.10.10">
    <property type="entry name" value="Winged helix-like DNA-binding domain superfamily/Winged helix DNA-binding domain"/>
    <property type="match status" value="1"/>
</dbReference>
<accession>A0A947D8I9</accession>
<organism evidence="6 7">
    <name type="scientific">Prosthecodimorpha staleyi</name>
    <dbReference type="NCBI Taxonomy" id="2840188"/>
    <lineage>
        <taxon>Bacteria</taxon>
        <taxon>Pseudomonadati</taxon>
        <taxon>Pseudomonadota</taxon>
        <taxon>Alphaproteobacteria</taxon>
        <taxon>Hyphomicrobiales</taxon>
        <taxon>Ancalomicrobiaceae</taxon>
        <taxon>Prosthecodimorpha</taxon>
    </lineage>
</organism>
<dbReference type="GO" id="GO:0003700">
    <property type="term" value="F:DNA-binding transcription factor activity"/>
    <property type="evidence" value="ECO:0007669"/>
    <property type="project" value="InterPro"/>
</dbReference>
<dbReference type="AlphaFoldDB" id="A0A947D8I9"/>
<evidence type="ECO:0000256" key="4">
    <source>
        <dbReference type="SAM" id="MobiDB-lite"/>
    </source>
</evidence>
<feature type="compositionally biased region" description="Basic and acidic residues" evidence="4">
    <location>
        <begin position="23"/>
        <end position="33"/>
    </location>
</feature>
<dbReference type="GO" id="GO:0003677">
    <property type="term" value="F:DNA binding"/>
    <property type="evidence" value="ECO:0007669"/>
    <property type="project" value="UniProtKB-KW"/>
</dbReference>
<dbReference type="InterPro" id="IPR011711">
    <property type="entry name" value="GntR_C"/>
</dbReference>
<feature type="region of interest" description="Disordered" evidence="4">
    <location>
        <begin position="1"/>
        <end position="33"/>
    </location>
</feature>
<comment type="caution">
    <text evidence="6">The sequence shown here is derived from an EMBL/GenBank/DDBJ whole genome shotgun (WGS) entry which is preliminary data.</text>
</comment>
<evidence type="ECO:0000256" key="2">
    <source>
        <dbReference type="ARBA" id="ARBA00023125"/>
    </source>
</evidence>
<dbReference type="SMART" id="SM00345">
    <property type="entry name" value="HTH_GNTR"/>
    <property type="match status" value="1"/>
</dbReference>
<dbReference type="PROSITE" id="PS50949">
    <property type="entry name" value="HTH_GNTR"/>
    <property type="match status" value="1"/>
</dbReference>
<dbReference type="PANTHER" id="PTHR43537:SF53">
    <property type="entry name" value="HTH-TYPE TRANSCRIPTIONAL REPRESSOR NANR"/>
    <property type="match status" value="1"/>
</dbReference>
<dbReference type="InterPro" id="IPR036390">
    <property type="entry name" value="WH_DNA-bd_sf"/>
</dbReference>
<dbReference type="SUPFAM" id="SSF46785">
    <property type="entry name" value="Winged helix' DNA-binding domain"/>
    <property type="match status" value="1"/>
</dbReference>
<gene>
    <name evidence="6" type="ORF">KL771_26050</name>
</gene>
<dbReference type="SUPFAM" id="SSF48008">
    <property type="entry name" value="GntR ligand-binding domain-like"/>
    <property type="match status" value="1"/>
</dbReference>
<dbReference type="RefSeq" id="WP_390867778.1">
    <property type="nucleotide sequence ID" value="NZ_JAHHZF010000016.1"/>
</dbReference>
<dbReference type="Gene3D" id="1.20.120.530">
    <property type="entry name" value="GntR ligand-binding domain-like"/>
    <property type="match status" value="1"/>
</dbReference>
<feature type="domain" description="HTH gntR-type" evidence="5">
    <location>
        <begin position="34"/>
        <end position="101"/>
    </location>
</feature>
<dbReference type="PANTHER" id="PTHR43537">
    <property type="entry name" value="TRANSCRIPTIONAL REGULATOR, GNTR FAMILY"/>
    <property type="match status" value="1"/>
</dbReference>
<dbReference type="SMART" id="SM00895">
    <property type="entry name" value="FCD"/>
    <property type="match status" value="1"/>
</dbReference>
<protein>
    <submittedName>
        <fullName evidence="6">GntR family transcriptional regulator</fullName>
    </submittedName>
</protein>
<dbReference type="Pfam" id="PF07729">
    <property type="entry name" value="FCD"/>
    <property type="match status" value="1"/>
</dbReference>
<dbReference type="EMBL" id="JAHHZF010000016">
    <property type="protein sequence ID" value="MBT9292951.1"/>
    <property type="molecule type" value="Genomic_DNA"/>
</dbReference>
<dbReference type="Proteomes" id="UP000766595">
    <property type="component" value="Unassembled WGS sequence"/>
</dbReference>